<evidence type="ECO:0000313" key="11">
    <source>
        <dbReference type="Proteomes" id="UP000242188"/>
    </source>
</evidence>
<dbReference type="OrthoDB" id="6475849at2759"/>
<keyword evidence="7" id="KW-0812">Transmembrane</keyword>
<organism evidence="10 11">
    <name type="scientific">Mizuhopecten yessoensis</name>
    <name type="common">Japanese scallop</name>
    <name type="synonym">Patinopecten yessoensis</name>
    <dbReference type="NCBI Taxonomy" id="6573"/>
    <lineage>
        <taxon>Eukaryota</taxon>
        <taxon>Metazoa</taxon>
        <taxon>Spiralia</taxon>
        <taxon>Lophotrochozoa</taxon>
        <taxon>Mollusca</taxon>
        <taxon>Bivalvia</taxon>
        <taxon>Autobranchia</taxon>
        <taxon>Pteriomorphia</taxon>
        <taxon>Pectinida</taxon>
        <taxon>Pectinoidea</taxon>
        <taxon>Pectinidae</taxon>
        <taxon>Mizuhopecten</taxon>
    </lineage>
</organism>
<dbReference type="GO" id="GO:0016485">
    <property type="term" value="P:protein processing"/>
    <property type="evidence" value="ECO:0007669"/>
    <property type="project" value="TreeGrafter"/>
</dbReference>
<dbReference type="Gene3D" id="3.40.390.10">
    <property type="entry name" value="Collagenase (Catalytic Domain)"/>
    <property type="match status" value="1"/>
</dbReference>
<sequence>MSKSVSRERLSNSQNSLSITDVDASMKDPKSSMASRGILIGLVLSLVVILALVIALAVISAKKIDDAESKPAQMIQQPAKDSAKVYRCLTADCARAAAEMADSIDVTADPCENFHQYACGRWAKRHVLKSEESVFGTFYQVREDVKVTLKYLLEAEVTTEDPEAIKKAKHMYQSCVDEDKIDSLGVSEGLDLINKLGGWPVLGQSNTLGLEELLKRTRKYSNSPIVDMYVYDDSKDIENNIMYLDQPSLGMPDRKYYLNGRNDRTLKAYEKYAVELAKAFGANQATAEQQMKEMVDFEIKIANLTMPSDQRRNADKLYNKMTIATLKQRYPQFQWMDYFNGVLGVKEIGYRVTESENVIVENPDYMSKIFTMINGISNKEQVLANYVLWMSMSQMALSLPTNIRALRQDYHGVLQGSKTAEPRWHACTGYANGRLGLAVGKLFVKEAFDQEAKQDALQMISNLRVAMKGLLSENAWMDQATKVVAIDKLKAIIPRIGYPDDVMDDSFLNERYENYTVTASAYFNNTLNSRVNSVYYGLRKLRQKVDRQKWETDPATVNAFYNPPRNQITFPAGILQPPFYHKDYPQYLNYGGIGYVIGHEITHGFDDNGRRYDKTGKLNAWWTNSSITNFKTKADCMVKQYGGYTVEAANQKLNGKLTLGENIADNGGLKESFRAYRNWVKENGEEPKLPGLEYTPNQLFFLNAAHVWCGIIRPEEALRRIRVDVHSDVKSRANGPTSNNHDFAEAFSCPVGSPMNPVNKCVIW</sequence>
<dbReference type="GO" id="GO:0004222">
    <property type="term" value="F:metalloendopeptidase activity"/>
    <property type="evidence" value="ECO:0007669"/>
    <property type="project" value="InterPro"/>
</dbReference>
<dbReference type="InterPro" id="IPR042089">
    <property type="entry name" value="Peptidase_M13_dom_2"/>
</dbReference>
<comment type="cofactor">
    <cofactor evidence="1">
        <name>Zn(2+)</name>
        <dbReference type="ChEBI" id="CHEBI:29105"/>
    </cofactor>
</comment>
<dbReference type="InterPro" id="IPR000718">
    <property type="entry name" value="Peptidase_M13"/>
</dbReference>
<keyword evidence="4" id="KW-0378">Hydrolase</keyword>
<accession>A0A210QDE0</accession>
<evidence type="ECO:0000313" key="10">
    <source>
        <dbReference type="EMBL" id="OWF46711.1"/>
    </source>
</evidence>
<keyword evidence="2" id="KW-0645">Protease</keyword>
<feature type="domain" description="Peptidase M13 N-terminal" evidence="9">
    <location>
        <begin position="110"/>
        <end position="499"/>
    </location>
</feature>
<keyword evidence="11" id="KW-1185">Reference proteome</keyword>
<evidence type="ECO:0000256" key="5">
    <source>
        <dbReference type="ARBA" id="ARBA00022833"/>
    </source>
</evidence>
<keyword evidence="7" id="KW-0472">Membrane</keyword>
<dbReference type="GO" id="GO:0046872">
    <property type="term" value="F:metal ion binding"/>
    <property type="evidence" value="ECO:0007669"/>
    <property type="project" value="UniProtKB-KW"/>
</dbReference>
<gene>
    <name evidence="10" type="ORF">KP79_PYT21208</name>
</gene>
<protein>
    <submittedName>
        <fullName evidence="10">Membrane metallo-endopeptidase-like 1</fullName>
    </submittedName>
</protein>
<name>A0A210QDE0_MIZYE</name>
<evidence type="ECO:0000259" key="8">
    <source>
        <dbReference type="Pfam" id="PF01431"/>
    </source>
</evidence>
<dbReference type="InterPro" id="IPR018497">
    <property type="entry name" value="Peptidase_M13_C"/>
</dbReference>
<keyword evidence="5" id="KW-0862">Zinc</keyword>
<feature type="transmembrane region" description="Helical" evidence="7">
    <location>
        <begin position="37"/>
        <end position="59"/>
    </location>
</feature>
<dbReference type="PANTHER" id="PTHR11733:SF133">
    <property type="entry name" value="PHOSPHATE-REGULATING NEUTRAL ENDOPEPTIDASE PHEX"/>
    <property type="match status" value="1"/>
</dbReference>
<dbReference type="PRINTS" id="PR00786">
    <property type="entry name" value="NEPRILYSIN"/>
</dbReference>
<reference evidence="10 11" key="1">
    <citation type="journal article" date="2017" name="Nat. Ecol. Evol.">
        <title>Scallop genome provides insights into evolution of bilaterian karyotype and development.</title>
        <authorList>
            <person name="Wang S."/>
            <person name="Zhang J."/>
            <person name="Jiao W."/>
            <person name="Li J."/>
            <person name="Xun X."/>
            <person name="Sun Y."/>
            <person name="Guo X."/>
            <person name="Huan P."/>
            <person name="Dong B."/>
            <person name="Zhang L."/>
            <person name="Hu X."/>
            <person name="Sun X."/>
            <person name="Wang J."/>
            <person name="Zhao C."/>
            <person name="Wang Y."/>
            <person name="Wang D."/>
            <person name="Huang X."/>
            <person name="Wang R."/>
            <person name="Lv J."/>
            <person name="Li Y."/>
            <person name="Zhang Z."/>
            <person name="Liu B."/>
            <person name="Lu W."/>
            <person name="Hui Y."/>
            <person name="Liang J."/>
            <person name="Zhou Z."/>
            <person name="Hou R."/>
            <person name="Li X."/>
            <person name="Liu Y."/>
            <person name="Li H."/>
            <person name="Ning X."/>
            <person name="Lin Y."/>
            <person name="Zhao L."/>
            <person name="Xing Q."/>
            <person name="Dou J."/>
            <person name="Li Y."/>
            <person name="Mao J."/>
            <person name="Guo H."/>
            <person name="Dou H."/>
            <person name="Li T."/>
            <person name="Mu C."/>
            <person name="Jiang W."/>
            <person name="Fu Q."/>
            <person name="Fu X."/>
            <person name="Miao Y."/>
            <person name="Liu J."/>
            <person name="Yu Q."/>
            <person name="Li R."/>
            <person name="Liao H."/>
            <person name="Li X."/>
            <person name="Kong Y."/>
            <person name="Jiang Z."/>
            <person name="Chourrout D."/>
            <person name="Li R."/>
            <person name="Bao Z."/>
        </authorList>
    </citation>
    <scope>NUCLEOTIDE SEQUENCE [LARGE SCALE GENOMIC DNA]</scope>
    <source>
        <strain evidence="10 11">PY_sf001</strain>
    </source>
</reference>
<evidence type="ECO:0000256" key="6">
    <source>
        <dbReference type="ARBA" id="ARBA00023049"/>
    </source>
</evidence>
<dbReference type="Proteomes" id="UP000242188">
    <property type="component" value="Unassembled WGS sequence"/>
</dbReference>
<dbReference type="SUPFAM" id="SSF55486">
    <property type="entry name" value="Metalloproteases ('zincins'), catalytic domain"/>
    <property type="match status" value="1"/>
</dbReference>
<keyword evidence="7" id="KW-1133">Transmembrane helix</keyword>
<dbReference type="GO" id="GO:0005886">
    <property type="term" value="C:plasma membrane"/>
    <property type="evidence" value="ECO:0007669"/>
    <property type="project" value="TreeGrafter"/>
</dbReference>
<dbReference type="Pfam" id="PF01431">
    <property type="entry name" value="Peptidase_M13"/>
    <property type="match status" value="1"/>
</dbReference>
<dbReference type="Pfam" id="PF05649">
    <property type="entry name" value="Peptidase_M13_N"/>
    <property type="match status" value="1"/>
</dbReference>
<feature type="domain" description="Peptidase M13 C-terminal" evidence="8">
    <location>
        <begin position="558"/>
        <end position="761"/>
    </location>
</feature>
<dbReference type="AlphaFoldDB" id="A0A210QDE0"/>
<keyword evidence="6" id="KW-0482">Metalloprotease</keyword>
<evidence type="ECO:0000256" key="1">
    <source>
        <dbReference type="ARBA" id="ARBA00001947"/>
    </source>
</evidence>
<dbReference type="InterPro" id="IPR008753">
    <property type="entry name" value="Peptidase_M13_N"/>
</dbReference>
<dbReference type="Gene3D" id="1.10.1380.10">
    <property type="entry name" value="Neutral endopeptidase , domain2"/>
    <property type="match status" value="1"/>
</dbReference>
<keyword evidence="3" id="KW-0479">Metal-binding</keyword>
<proteinExistence type="predicted"/>
<dbReference type="EMBL" id="NEDP02004099">
    <property type="protein sequence ID" value="OWF46711.1"/>
    <property type="molecule type" value="Genomic_DNA"/>
</dbReference>
<dbReference type="PROSITE" id="PS51885">
    <property type="entry name" value="NEPRILYSIN"/>
    <property type="match status" value="1"/>
</dbReference>
<comment type="caution">
    <text evidence="10">The sequence shown here is derived from an EMBL/GenBank/DDBJ whole genome shotgun (WGS) entry which is preliminary data.</text>
</comment>
<dbReference type="CDD" id="cd08662">
    <property type="entry name" value="M13"/>
    <property type="match status" value="1"/>
</dbReference>
<evidence type="ECO:0000256" key="7">
    <source>
        <dbReference type="SAM" id="Phobius"/>
    </source>
</evidence>
<evidence type="ECO:0000256" key="3">
    <source>
        <dbReference type="ARBA" id="ARBA00022723"/>
    </source>
</evidence>
<dbReference type="PANTHER" id="PTHR11733">
    <property type="entry name" value="ZINC METALLOPROTEASE FAMILY M13 NEPRILYSIN-RELATED"/>
    <property type="match status" value="1"/>
</dbReference>
<evidence type="ECO:0000256" key="4">
    <source>
        <dbReference type="ARBA" id="ARBA00022801"/>
    </source>
</evidence>
<evidence type="ECO:0000259" key="9">
    <source>
        <dbReference type="Pfam" id="PF05649"/>
    </source>
</evidence>
<dbReference type="InterPro" id="IPR024079">
    <property type="entry name" value="MetalloPept_cat_dom_sf"/>
</dbReference>
<evidence type="ECO:0000256" key="2">
    <source>
        <dbReference type="ARBA" id="ARBA00022670"/>
    </source>
</evidence>